<name>A0ABN7AWP9_9HEMI</name>
<organism evidence="2 3">
    <name type="scientific">Nesidiocoris tenuis</name>
    <dbReference type="NCBI Taxonomy" id="355587"/>
    <lineage>
        <taxon>Eukaryota</taxon>
        <taxon>Metazoa</taxon>
        <taxon>Ecdysozoa</taxon>
        <taxon>Arthropoda</taxon>
        <taxon>Hexapoda</taxon>
        <taxon>Insecta</taxon>
        <taxon>Pterygota</taxon>
        <taxon>Neoptera</taxon>
        <taxon>Paraneoptera</taxon>
        <taxon>Hemiptera</taxon>
        <taxon>Heteroptera</taxon>
        <taxon>Panheteroptera</taxon>
        <taxon>Cimicomorpha</taxon>
        <taxon>Miridae</taxon>
        <taxon>Dicyphina</taxon>
        <taxon>Nesidiocoris</taxon>
    </lineage>
</organism>
<feature type="region of interest" description="Disordered" evidence="1">
    <location>
        <begin position="1"/>
        <end position="34"/>
    </location>
</feature>
<evidence type="ECO:0000313" key="3">
    <source>
        <dbReference type="Proteomes" id="UP001307889"/>
    </source>
</evidence>
<keyword evidence="3" id="KW-1185">Reference proteome</keyword>
<accession>A0ABN7AWP9</accession>
<sequence>MQPEDIVQRGATRPNVCPNLSAFGPKENCSTSPRPFMKRELLSKTAGGLLTAQPGRCAAHLWIKKTISQVTKGD</sequence>
<proteinExistence type="predicted"/>
<evidence type="ECO:0000256" key="1">
    <source>
        <dbReference type="SAM" id="MobiDB-lite"/>
    </source>
</evidence>
<dbReference type="Proteomes" id="UP001307889">
    <property type="component" value="Chromosome 7"/>
</dbReference>
<protein>
    <submittedName>
        <fullName evidence="2">Uncharacterized protein</fullName>
    </submittedName>
</protein>
<dbReference type="EMBL" id="AP028915">
    <property type="protein sequence ID" value="BES96383.1"/>
    <property type="molecule type" value="Genomic_DNA"/>
</dbReference>
<gene>
    <name evidence="2" type="ORF">NTJ_09195</name>
</gene>
<evidence type="ECO:0000313" key="2">
    <source>
        <dbReference type="EMBL" id="BES96383.1"/>
    </source>
</evidence>
<reference evidence="2 3" key="1">
    <citation type="submission" date="2023-09" db="EMBL/GenBank/DDBJ databases">
        <title>Nesidiocoris tenuis whole genome shotgun sequence.</title>
        <authorList>
            <person name="Shibata T."/>
            <person name="Shimoda M."/>
            <person name="Kobayashi T."/>
            <person name="Uehara T."/>
        </authorList>
    </citation>
    <scope>NUCLEOTIDE SEQUENCE [LARGE SCALE GENOMIC DNA]</scope>
    <source>
        <strain evidence="2 3">Japan</strain>
    </source>
</reference>